<gene>
    <name evidence="8" type="ORF">J2S20_002014</name>
</gene>
<protein>
    <submittedName>
        <fullName evidence="8">Uncharacterized protein (TIGR00255 family)</fullName>
    </submittedName>
</protein>
<dbReference type="Pfam" id="PF08340">
    <property type="entry name" value="YicC-like_C"/>
    <property type="match status" value="1"/>
</dbReference>
<keyword evidence="2" id="KW-0540">Nuclease</keyword>
<proteinExistence type="inferred from homology"/>
<evidence type="ECO:0000256" key="1">
    <source>
        <dbReference type="ARBA" id="ARBA00001968"/>
    </source>
</evidence>
<comment type="similarity">
    <text evidence="5">Belongs to the YicC/YloC family.</text>
</comment>
<evidence type="ECO:0000259" key="6">
    <source>
        <dbReference type="Pfam" id="PF03755"/>
    </source>
</evidence>
<dbReference type="GO" id="GO:0004521">
    <property type="term" value="F:RNA endonuclease activity"/>
    <property type="evidence" value="ECO:0007669"/>
    <property type="project" value="InterPro"/>
</dbReference>
<keyword evidence="4" id="KW-0378">Hydrolase</keyword>
<evidence type="ECO:0000256" key="5">
    <source>
        <dbReference type="ARBA" id="ARBA00035648"/>
    </source>
</evidence>
<comment type="caution">
    <text evidence="8">The sequence shown here is derived from an EMBL/GenBank/DDBJ whole genome shotgun (WGS) entry which is preliminary data.</text>
</comment>
<dbReference type="EMBL" id="JAUSTO010000016">
    <property type="protein sequence ID" value="MDQ0153301.1"/>
    <property type="molecule type" value="Genomic_DNA"/>
</dbReference>
<comment type="cofactor">
    <cofactor evidence="1">
        <name>a divalent metal cation</name>
        <dbReference type="ChEBI" id="CHEBI:60240"/>
    </cofactor>
</comment>
<sequence>MIRSMTGYGRSESSSEQYRLVVELKSVNHRYFDLNVRMPKLFNRFEASIRSILKRYMERGKVDLYISYESYAGEQSGLRYNREIAAAYLKHCREIAADFSVQDDIKASTIAHFPDVLSVGEETIDEEQLWAALERGLNEACTAFVRARETEGENLKTDILGKLSEMREALAVIEARAPKVLAEYRETLRAKVSEVLCDSSVDENRIATEVTIYADKICVDEEMVRLHSHIDATDKELRRGGAVGRKLDFIAQEMNREANTTLSKSSDLTVSDSAIYLKTTIEKIREQVQNIE</sequence>
<organism evidence="8 9">
    <name type="scientific">Moryella indoligenes</name>
    <dbReference type="NCBI Taxonomy" id="371674"/>
    <lineage>
        <taxon>Bacteria</taxon>
        <taxon>Bacillati</taxon>
        <taxon>Bacillota</taxon>
        <taxon>Clostridia</taxon>
        <taxon>Lachnospirales</taxon>
        <taxon>Lachnospiraceae</taxon>
        <taxon>Moryella</taxon>
    </lineage>
</organism>
<dbReference type="Pfam" id="PF03755">
    <property type="entry name" value="YicC-like_N"/>
    <property type="match status" value="1"/>
</dbReference>
<reference evidence="8" key="1">
    <citation type="submission" date="2023-07" db="EMBL/GenBank/DDBJ databases">
        <title>Genomic Encyclopedia of Type Strains, Phase IV (KMG-IV): sequencing the most valuable type-strain genomes for metagenomic binning, comparative biology and taxonomic classification.</title>
        <authorList>
            <person name="Goeker M."/>
        </authorList>
    </citation>
    <scope>NUCLEOTIDE SEQUENCE</scope>
    <source>
        <strain evidence="8">DSM 19659</strain>
    </source>
</reference>
<dbReference type="GO" id="GO:0016787">
    <property type="term" value="F:hydrolase activity"/>
    <property type="evidence" value="ECO:0007669"/>
    <property type="project" value="UniProtKB-KW"/>
</dbReference>
<dbReference type="PANTHER" id="PTHR30636:SF3">
    <property type="entry name" value="UPF0701 PROTEIN YICC"/>
    <property type="match status" value="1"/>
</dbReference>
<name>A0AAE3VBK0_9FIRM</name>
<evidence type="ECO:0000259" key="7">
    <source>
        <dbReference type="Pfam" id="PF08340"/>
    </source>
</evidence>
<dbReference type="AlphaFoldDB" id="A0AAE3VBK0"/>
<dbReference type="PANTHER" id="PTHR30636">
    <property type="entry name" value="UPF0701 PROTEIN YICC"/>
    <property type="match status" value="1"/>
</dbReference>
<keyword evidence="3" id="KW-0255">Endonuclease</keyword>
<evidence type="ECO:0000256" key="4">
    <source>
        <dbReference type="ARBA" id="ARBA00022801"/>
    </source>
</evidence>
<evidence type="ECO:0000256" key="3">
    <source>
        <dbReference type="ARBA" id="ARBA00022759"/>
    </source>
</evidence>
<dbReference type="NCBIfam" id="TIGR00255">
    <property type="entry name" value="YicC/YloC family endoribonuclease"/>
    <property type="match status" value="1"/>
</dbReference>
<feature type="domain" description="Endoribonuclease YicC-like C-terminal" evidence="7">
    <location>
        <begin position="173"/>
        <end position="292"/>
    </location>
</feature>
<dbReference type="RefSeq" id="WP_307255266.1">
    <property type="nucleotide sequence ID" value="NZ_JAUSTO010000016.1"/>
</dbReference>
<dbReference type="Proteomes" id="UP001241537">
    <property type="component" value="Unassembled WGS sequence"/>
</dbReference>
<evidence type="ECO:0000313" key="9">
    <source>
        <dbReference type="Proteomes" id="UP001241537"/>
    </source>
</evidence>
<dbReference type="InterPro" id="IPR013551">
    <property type="entry name" value="YicC-like_C"/>
</dbReference>
<dbReference type="InterPro" id="IPR013527">
    <property type="entry name" value="YicC-like_N"/>
</dbReference>
<keyword evidence="9" id="KW-1185">Reference proteome</keyword>
<accession>A0AAE3VBK0</accession>
<evidence type="ECO:0000313" key="8">
    <source>
        <dbReference type="EMBL" id="MDQ0153301.1"/>
    </source>
</evidence>
<feature type="domain" description="Endoribonuclease YicC-like N-terminal" evidence="6">
    <location>
        <begin position="2"/>
        <end position="156"/>
    </location>
</feature>
<evidence type="ECO:0000256" key="2">
    <source>
        <dbReference type="ARBA" id="ARBA00022722"/>
    </source>
</evidence>
<dbReference type="InterPro" id="IPR005229">
    <property type="entry name" value="YicC/YloC-like"/>
</dbReference>